<feature type="compositionally biased region" description="Basic and acidic residues" evidence="1">
    <location>
        <begin position="86"/>
        <end position="122"/>
    </location>
</feature>
<dbReference type="EnsemblProtists" id="EKX36220">
    <property type="protein sequence ID" value="EKX36220"/>
    <property type="gene ID" value="GUITHDRAFT_117576"/>
</dbReference>
<dbReference type="AlphaFoldDB" id="L1IK90"/>
<organism evidence="3">
    <name type="scientific">Guillardia theta (strain CCMP2712)</name>
    <name type="common">Cryptophyte</name>
    <dbReference type="NCBI Taxonomy" id="905079"/>
    <lineage>
        <taxon>Eukaryota</taxon>
        <taxon>Cryptophyceae</taxon>
        <taxon>Pyrenomonadales</taxon>
        <taxon>Geminigeraceae</taxon>
        <taxon>Guillardia</taxon>
    </lineage>
</organism>
<reference evidence="4" key="3">
    <citation type="submission" date="2016-03" db="UniProtKB">
        <authorList>
            <consortium name="EnsemblProtists"/>
        </authorList>
    </citation>
    <scope>IDENTIFICATION</scope>
</reference>
<evidence type="ECO:0000256" key="1">
    <source>
        <dbReference type="SAM" id="MobiDB-lite"/>
    </source>
</evidence>
<keyword evidence="5" id="KW-1185">Reference proteome</keyword>
<evidence type="ECO:0000313" key="4">
    <source>
        <dbReference type="EnsemblProtists" id="EKX36220"/>
    </source>
</evidence>
<protein>
    <submittedName>
        <fullName evidence="3 4">Uncharacterized protein</fullName>
    </submittedName>
</protein>
<keyword evidence="2" id="KW-0812">Transmembrane</keyword>
<accession>L1IK90</accession>
<feature type="region of interest" description="Disordered" evidence="1">
    <location>
        <begin position="86"/>
        <end position="128"/>
    </location>
</feature>
<keyword evidence="2" id="KW-0472">Membrane</keyword>
<dbReference type="RefSeq" id="XP_005823200.1">
    <property type="nucleotide sequence ID" value="XM_005823143.1"/>
</dbReference>
<feature type="transmembrane region" description="Helical" evidence="2">
    <location>
        <begin position="9"/>
        <end position="27"/>
    </location>
</feature>
<keyword evidence="2" id="KW-1133">Transmembrane helix</keyword>
<dbReference type="KEGG" id="gtt:GUITHDRAFT_117576"/>
<reference evidence="3 5" key="1">
    <citation type="journal article" date="2012" name="Nature">
        <title>Algal genomes reveal evolutionary mosaicism and the fate of nucleomorphs.</title>
        <authorList>
            <consortium name="DOE Joint Genome Institute"/>
            <person name="Curtis B.A."/>
            <person name="Tanifuji G."/>
            <person name="Burki F."/>
            <person name="Gruber A."/>
            <person name="Irimia M."/>
            <person name="Maruyama S."/>
            <person name="Arias M.C."/>
            <person name="Ball S.G."/>
            <person name="Gile G.H."/>
            <person name="Hirakawa Y."/>
            <person name="Hopkins J.F."/>
            <person name="Kuo A."/>
            <person name="Rensing S.A."/>
            <person name="Schmutz J."/>
            <person name="Symeonidi A."/>
            <person name="Elias M."/>
            <person name="Eveleigh R.J."/>
            <person name="Herman E.K."/>
            <person name="Klute M.J."/>
            <person name="Nakayama T."/>
            <person name="Obornik M."/>
            <person name="Reyes-Prieto A."/>
            <person name="Armbrust E.V."/>
            <person name="Aves S.J."/>
            <person name="Beiko R.G."/>
            <person name="Coutinho P."/>
            <person name="Dacks J.B."/>
            <person name="Durnford D.G."/>
            <person name="Fast N.M."/>
            <person name="Green B.R."/>
            <person name="Grisdale C.J."/>
            <person name="Hempel F."/>
            <person name="Henrissat B."/>
            <person name="Hoppner M.P."/>
            <person name="Ishida K."/>
            <person name="Kim E."/>
            <person name="Koreny L."/>
            <person name="Kroth P.G."/>
            <person name="Liu Y."/>
            <person name="Malik S.B."/>
            <person name="Maier U.G."/>
            <person name="McRose D."/>
            <person name="Mock T."/>
            <person name="Neilson J.A."/>
            <person name="Onodera N.T."/>
            <person name="Poole A.M."/>
            <person name="Pritham E.J."/>
            <person name="Richards T.A."/>
            <person name="Rocap G."/>
            <person name="Roy S.W."/>
            <person name="Sarai C."/>
            <person name="Schaack S."/>
            <person name="Shirato S."/>
            <person name="Slamovits C.H."/>
            <person name="Spencer D.F."/>
            <person name="Suzuki S."/>
            <person name="Worden A.Z."/>
            <person name="Zauner S."/>
            <person name="Barry K."/>
            <person name="Bell C."/>
            <person name="Bharti A.K."/>
            <person name="Crow J.A."/>
            <person name="Grimwood J."/>
            <person name="Kramer R."/>
            <person name="Lindquist E."/>
            <person name="Lucas S."/>
            <person name="Salamov A."/>
            <person name="McFadden G.I."/>
            <person name="Lane C.E."/>
            <person name="Keeling P.J."/>
            <person name="Gray M.W."/>
            <person name="Grigoriev I.V."/>
            <person name="Archibald J.M."/>
        </authorList>
    </citation>
    <scope>NUCLEOTIDE SEQUENCE</scope>
    <source>
        <strain evidence="3 5">CCMP2712</strain>
    </source>
</reference>
<reference evidence="5" key="2">
    <citation type="submission" date="2012-11" db="EMBL/GenBank/DDBJ databases">
        <authorList>
            <person name="Kuo A."/>
            <person name="Curtis B.A."/>
            <person name="Tanifuji G."/>
            <person name="Burki F."/>
            <person name="Gruber A."/>
            <person name="Irimia M."/>
            <person name="Maruyama S."/>
            <person name="Arias M.C."/>
            <person name="Ball S.G."/>
            <person name="Gile G.H."/>
            <person name="Hirakawa Y."/>
            <person name="Hopkins J.F."/>
            <person name="Rensing S.A."/>
            <person name="Schmutz J."/>
            <person name="Symeonidi A."/>
            <person name="Elias M."/>
            <person name="Eveleigh R.J."/>
            <person name="Herman E.K."/>
            <person name="Klute M.J."/>
            <person name="Nakayama T."/>
            <person name="Obornik M."/>
            <person name="Reyes-Prieto A."/>
            <person name="Armbrust E.V."/>
            <person name="Aves S.J."/>
            <person name="Beiko R.G."/>
            <person name="Coutinho P."/>
            <person name="Dacks J.B."/>
            <person name="Durnford D.G."/>
            <person name="Fast N.M."/>
            <person name="Green B.R."/>
            <person name="Grisdale C."/>
            <person name="Hempe F."/>
            <person name="Henrissat B."/>
            <person name="Hoppner M.P."/>
            <person name="Ishida K.-I."/>
            <person name="Kim E."/>
            <person name="Koreny L."/>
            <person name="Kroth P.G."/>
            <person name="Liu Y."/>
            <person name="Malik S.-B."/>
            <person name="Maier U.G."/>
            <person name="McRose D."/>
            <person name="Mock T."/>
            <person name="Neilson J.A."/>
            <person name="Onodera N.T."/>
            <person name="Poole A.M."/>
            <person name="Pritham E.J."/>
            <person name="Richards T.A."/>
            <person name="Rocap G."/>
            <person name="Roy S.W."/>
            <person name="Sarai C."/>
            <person name="Schaack S."/>
            <person name="Shirato S."/>
            <person name="Slamovits C.H."/>
            <person name="Spencer D.F."/>
            <person name="Suzuki S."/>
            <person name="Worden A.Z."/>
            <person name="Zauner S."/>
            <person name="Barry K."/>
            <person name="Bell C."/>
            <person name="Bharti A.K."/>
            <person name="Crow J.A."/>
            <person name="Grimwood J."/>
            <person name="Kramer R."/>
            <person name="Lindquist E."/>
            <person name="Lucas S."/>
            <person name="Salamov A."/>
            <person name="McFadden G.I."/>
            <person name="Lane C.E."/>
            <person name="Keeling P.J."/>
            <person name="Gray M.W."/>
            <person name="Grigoriev I.V."/>
            <person name="Archibald J.M."/>
        </authorList>
    </citation>
    <scope>NUCLEOTIDE SEQUENCE</scope>
    <source>
        <strain evidence="5">CCMP2712</strain>
    </source>
</reference>
<evidence type="ECO:0000313" key="3">
    <source>
        <dbReference type="EMBL" id="EKX36220.1"/>
    </source>
</evidence>
<dbReference type="GeneID" id="17292948"/>
<feature type="compositionally biased region" description="Polar residues" evidence="1">
    <location>
        <begin position="261"/>
        <end position="277"/>
    </location>
</feature>
<dbReference type="EMBL" id="JH993077">
    <property type="protein sequence ID" value="EKX36220.1"/>
    <property type="molecule type" value="Genomic_DNA"/>
</dbReference>
<evidence type="ECO:0000313" key="5">
    <source>
        <dbReference type="Proteomes" id="UP000011087"/>
    </source>
</evidence>
<gene>
    <name evidence="3" type="ORF">GUITHDRAFT_117576</name>
</gene>
<sequence>MPNSGGRPLLVYFMGCCALVAAGALYLSGNGGGKDESELMSALVRTAKSQPGRLDELATETASLKVHALPAMKPWMLKLFEGAQKEQSRENEEQQKVQVEQREILSGKKDERDPFRRQEHQSQESATAIHKQDLDLITSSKKSAPFAQALEHVQSAKSKTIKIIERAKKQIIDLLNAEEKYVRQTASRAQTKYFDEGVIKVSDIDQHKSFAAKDNRRDSAREQETSEEVKRKPSREQPSHSKKDSNMEEKRETRKDGGESMPQSSSSALKSRDTTGSLMALSQDFDKGGSRSKQQSLHELLKIQRELENDYKNVIGKGRAARNIAKKFHLKENKKTKLGAMRSEPL</sequence>
<feature type="compositionally biased region" description="Basic and acidic residues" evidence="1">
    <location>
        <begin position="210"/>
        <end position="258"/>
    </location>
</feature>
<dbReference type="HOGENOM" id="CLU_802777_0_0_1"/>
<evidence type="ECO:0000256" key="2">
    <source>
        <dbReference type="SAM" id="Phobius"/>
    </source>
</evidence>
<dbReference type="Proteomes" id="UP000011087">
    <property type="component" value="Unassembled WGS sequence"/>
</dbReference>
<dbReference type="PaxDb" id="55529-EKX36220"/>
<name>L1IK90_GUITC</name>
<feature type="region of interest" description="Disordered" evidence="1">
    <location>
        <begin position="210"/>
        <end position="297"/>
    </location>
</feature>
<proteinExistence type="predicted"/>